<dbReference type="Proteomes" id="UP000828390">
    <property type="component" value="Unassembled WGS sequence"/>
</dbReference>
<reference evidence="1" key="2">
    <citation type="submission" date="2020-11" db="EMBL/GenBank/DDBJ databases">
        <authorList>
            <person name="McCartney M.A."/>
            <person name="Auch B."/>
            <person name="Kono T."/>
            <person name="Mallez S."/>
            <person name="Becker A."/>
            <person name="Gohl D.M."/>
            <person name="Silverstein K.A.T."/>
            <person name="Koren S."/>
            <person name="Bechman K.B."/>
            <person name="Herman A."/>
            <person name="Abrahante J.E."/>
            <person name="Garbe J."/>
        </authorList>
    </citation>
    <scope>NUCLEOTIDE SEQUENCE</scope>
    <source>
        <strain evidence="1">Duluth1</strain>
        <tissue evidence="1">Whole animal</tissue>
    </source>
</reference>
<organism evidence="1 2">
    <name type="scientific">Dreissena polymorpha</name>
    <name type="common">Zebra mussel</name>
    <name type="synonym">Mytilus polymorpha</name>
    <dbReference type="NCBI Taxonomy" id="45954"/>
    <lineage>
        <taxon>Eukaryota</taxon>
        <taxon>Metazoa</taxon>
        <taxon>Spiralia</taxon>
        <taxon>Lophotrochozoa</taxon>
        <taxon>Mollusca</taxon>
        <taxon>Bivalvia</taxon>
        <taxon>Autobranchia</taxon>
        <taxon>Heteroconchia</taxon>
        <taxon>Euheterodonta</taxon>
        <taxon>Imparidentia</taxon>
        <taxon>Neoheterodontei</taxon>
        <taxon>Myida</taxon>
        <taxon>Dreissenoidea</taxon>
        <taxon>Dreissenidae</taxon>
        <taxon>Dreissena</taxon>
    </lineage>
</organism>
<dbReference type="EMBL" id="JAIWYP010000002">
    <property type="protein sequence ID" value="KAH3861298.1"/>
    <property type="molecule type" value="Genomic_DNA"/>
</dbReference>
<reference evidence="1" key="1">
    <citation type="journal article" date="2019" name="bioRxiv">
        <title>The Genome of the Zebra Mussel, Dreissena polymorpha: A Resource for Invasive Species Research.</title>
        <authorList>
            <person name="McCartney M.A."/>
            <person name="Auch B."/>
            <person name="Kono T."/>
            <person name="Mallez S."/>
            <person name="Zhang Y."/>
            <person name="Obille A."/>
            <person name="Becker A."/>
            <person name="Abrahante J.E."/>
            <person name="Garbe J."/>
            <person name="Badalamenti J.P."/>
            <person name="Herman A."/>
            <person name="Mangelson H."/>
            <person name="Liachko I."/>
            <person name="Sullivan S."/>
            <person name="Sone E.D."/>
            <person name="Koren S."/>
            <person name="Silverstein K.A.T."/>
            <person name="Beckman K.B."/>
            <person name="Gohl D.M."/>
        </authorList>
    </citation>
    <scope>NUCLEOTIDE SEQUENCE</scope>
    <source>
        <strain evidence="1">Duluth1</strain>
        <tissue evidence="1">Whole animal</tissue>
    </source>
</reference>
<name>A0A9D4RBE7_DREPO</name>
<gene>
    <name evidence="1" type="ORF">DPMN_024224</name>
</gene>
<proteinExistence type="predicted"/>
<sequence>MTVNKSTELTSVDLVFCPQLDLARCDLTEKEEKVSTDANNLDLGSIKRQM</sequence>
<evidence type="ECO:0000313" key="2">
    <source>
        <dbReference type="Proteomes" id="UP000828390"/>
    </source>
</evidence>
<accession>A0A9D4RBE7</accession>
<dbReference type="AlphaFoldDB" id="A0A9D4RBE7"/>
<protein>
    <submittedName>
        <fullName evidence="1">Uncharacterized protein</fullName>
    </submittedName>
</protein>
<comment type="caution">
    <text evidence="1">The sequence shown here is derived from an EMBL/GenBank/DDBJ whole genome shotgun (WGS) entry which is preliminary data.</text>
</comment>
<evidence type="ECO:0000313" key="1">
    <source>
        <dbReference type="EMBL" id="KAH3861298.1"/>
    </source>
</evidence>
<keyword evidence="2" id="KW-1185">Reference proteome</keyword>